<feature type="region of interest" description="Disordered" evidence="1">
    <location>
        <begin position="1"/>
        <end position="22"/>
    </location>
</feature>
<proteinExistence type="predicted"/>
<dbReference type="RefSeq" id="XP_047767926.1">
    <property type="nucleotide sequence ID" value="XM_047911879.1"/>
</dbReference>
<dbReference type="OrthoDB" id="3646601at2759"/>
<dbReference type="EMBL" id="CP090173">
    <property type="protein sequence ID" value="UJO23560.1"/>
    <property type="molecule type" value="Genomic_DNA"/>
</dbReference>
<evidence type="ECO:0000256" key="1">
    <source>
        <dbReference type="SAM" id="MobiDB-lite"/>
    </source>
</evidence>
<dbReference type="GeneID" id="71992609"/>
<keyword evidence="3" id="KW-1185">Reference proteome</keyword>
<sequence length="166" mass="19341">MSTNAIRVENAKVKGSGRPPEQVADLKPRTGLLDLPPELWSKIGKLVIDDSPLITERSLETIQYWKTRKSYQPAIIRTCRSLRHELLPYLYRTRVLVMCGTSPADFSTVARWLHAMSSDMRRRVRGVRLSAVDIDLWSYAVNSKLKITFWREKNRTTVEMYELRFE</sequence>
<evidence type="ECO:0000313" key="3">
    <source>
        <dbReference type="Proteomes" id="UP000756132"/>
    </source>
</evidence>
<dbReference type="AlphaFoldDB" id="A0A9Q8UV56"/>
<accession>A0A9Q8UV56</accession>
<protein>
    <recommendedName>
        <fullName evidence="4">F-box domain-containing protein</fullName>
    </recommendedName>
</protein>
<evidence type="ECO:0000313" key="2">
    <source>
        <dbReference type="EMBL" id="UJO23560.1"/>
    </source>
</evidence>
<gene>
    <name evidence="2" type="ORF">CLAFUR5_12731</name>
</gene>
<dbReference type="Proteomes" id="UP000756132">
    <property type="component" value="Chromosome 11"/>
</dbReference>
<name>A0A9Q8UV56_PASFU</name>
<reference evidence="2" key="2">
    <citation type="journal article" date="2022" name="Microb. Genom.">
        <title>A chromosome-scale genome assembly of the tomato pathogen Cladosporium fulvum reveals a compartmentalized genome architecture and the presence of a dispensable chromosome.</title>
        <authorList>
            <person name="Zaccaron A.Z."/>
            <person name="Chen L.H."/>
            <person name="Samaras A."/>
            <person name="Stergiopoulos I."/>
        </authorList>
    </citation>
    <scope>NUCLEOTIDE SEQUENCE</scope>
    <source>
        <strain evidence="2">Race5_Kim</strain>
    </source>
</reference>
<reference evidence="2" key="1">
    <citation type="submission" date="2021-12" db="EMBL/GenBank/DDBJ databases">
        <authorList>
            <person name="Zaccaron A."/>
            <person name="Stergiopoulos I."/>
        </authorList>
    </citation>
    <scope>NUCLEOTIDE SEQUENCE</scope>
    <source>
        <strain evidence="2">Race5_Kim</strain>
    </source>
</reference>
<organism evidence="2 3">
    <name type="scientific">Passalora fulva</name>
    <name type="common">Tomato leaf mold</name>
    <name type="synonym">Cladosporium fulvum</name>
    <dbReference type="NCBI Taxonomy" id="5499"/>
    <lineage>
        <taxon>Eukaryota</taxon>
        <taxon>Fungi</taxon>
        <taxon>Dikarya</taxon>
        <taxon>Ascomycota</taxon>
        <taxon>Pezizomycotina</taxon>
        <taxon>Dothideomycetes</taxon>
        <taxon>Dothideomycetidae</taxon>
        <taxon>Mycosphaerellales</taxon>
        <taxon>Mycosphaerellaceae</taxon>
        <taxon>Fulvia</taxon>
    </lineage>
</organism>
<evidence type="ECO:0008006" key="4">
    <source>
        <dbReference type="Google" id="ProtNLM"/>
    </source>
</evidence>
<dbReference type="KEGG" id="ffu:CLAFUR5_12731"/>